<dbReference type="InterPro" id="IPR032710">
    <property type="entry name" value="NTF2-like_dom_sf"/>
</dbReference>
<feature type="domain" description="DUF4440" evidence="1">
    <location>
        <begin position="27"/>
        <end position="132"/>
    </location>
</feature>
<evidence type="ECO:0000313" key="3">
    <source>
        <dbReference type="Proteomes" id="UP000264071"/>
    </source>
</evidence>
<organism evidence="2 3">
    <name type="scientific">Gemmatimonas aurantiaca</name>
    <dbReference type="NCBI Taxonomy" id="173480"/>
    <lineage>
        <taxon>Bacteria</taxon>
        <taxon>Pseudomonadati</taxon>
        <taxon>Gemmatimonadota</taxon>
        <taxon>Gemmatimonadia</taxon>
        <taxon>Gemmatimonadales</taxon>
        <taxon>Gemmatimonadaceae</taxon>
        <taxon>Gemmatimonas</taxon>
    </lineage>
</organism>
<accession>A0A3D4V980</accession>
<dbReference type="Proteomes" id="UP000264071">
    <property type="component" value="Unassembled WGS sequence"/>
</dbReference>
<evidence type="ECO:0000259" key="1">
    <source>
        <dbReference type="Pfam" id="PF14534"/>
    </source>
</evidence>
<evidence type="ECO:0000313" key="2">
    <source>
        <dbReference type="EMBL" id="HCT57680.1"/>
    </source>
</evidence>
<protein>
    <submittedName>
        <fullName evidence="2">Nuclear transport factor 2 family protein</fullName>
    </submittedName>
</protein>
<gene>
    <name evidence="2" type="ORF">DGD08_10815</name>
</gene>
<name>A0A3D4V980_9BACT</name>
<dbReference type="Pfam" id="PF14534">
    <property type="entry name" value="DUF4440"/>
    <property type="match status" value="1"/>
</dbReference>
<dbReference type="AlphaFoldDB" id="A0A3D4V980"/>
<reference evidence="2 3" key="1">
    <citation type="journal article" date="2018" name="Nat. Biotechnol.">
        <title>A standardized bacterial taxonomy based on genome phylogeny substantially revises the tree of life.</title>
        <authorList>
            <person name="Parks D.H."/>
            <person name="Chuvochina M."/>
            <person name="Waite D.W."/>
            <person name="Rinke C."/>
            <person name="Skarshewski A."/>
            <person name="Chaumeil P.A."/>
            <person name="Hugenholtz P."/>
        </authorList>
    </citation>
    <scope>NUCLEOTIDE SEQUENCE [LARGE SCALE GENOMIC DNA]</scope>
    <source>
        <strain evidence="2">UBA8844</strain>
    </source>
</reference>
<proteinExistence type="predicted"/>
<comment type="caution">
    <text evidence="2">The sequence shown here is derived from an EMBL/GenBank/DDBJ whole genome shotgun (WGS) entry which is preliminary data.</text>
</comment>
<dbReference type="EMBL" id="DPIY01000010">
    <property type="protein sequence ID" value="HCT57680.1"/>
    <property type="molecule type" value="Genomic_DNA"/>
</dbReference>
<dbReference type="SUPFAM" id="SSF54427">
    <property type="entry name" value="NTF2-like"/>
    <property type="match status" value="1"/>
</dbReference>
<sequence length="141" mass="14771">MTDGHTGNGGGIMQSVLVGAPDPEIVMLEAQLRAAQLTADVAALGALIADDLLFAGPDGQLVTKAQDLEAHAGGVVRFLAHDPIELQVRRIGPDVAAVSLRTALVVSVGGEHVRGTYRYTRVWARHGQQVWHIVAGHVSAA</sequence>
<dbReference type="InterPro" id="IPR027843">
    <property type="entry name" value="DUF4440"/>
</dbReference>
<dbReference type="OMA" id="VRYTRTW"/>
<dbReference type="Gene3D" id="3.10.450.50">
    <property type="match status" value="1"/>
</dbReference>